<proteinExistence type="predicted"/>
<dbReference type="EMBL" id="JAAVJD010000244">
    <property type="protein sequence ID" value="NJQ08108.1"/>
    <property type="molecule type" value="Genomic_DNA"/>
</dbReference>
<reference evidence="1 2" key="1">
    <citation type="submission" date="2020-03" db="EMBL/GenBank/DDBJ databases">
        <title>Draft genome of Streptomyces sp. ventii, isolated from the Axial Seamount in the Pacific Ocean, and resequencing of the two type strains Streptomyces lonarensis strain NCL 716 and Streptomyces bohaiensis strain 11A07.</title>
        <authorList>
            <person name="Loughran R.M."/>
            <person name="Pfannmuller K.M."/>
            <person name="Wasson B.J."/>
            <person name="Deadmond M.C."/>
            <person name="Paddock B.E."/>
            <person name="Koyack M.J."/>
            <person name="Gallegos D.A."/>
            <person name="Mitchell E.A."/>
            <person name="Ushijima B."/>
            <person name="Saw J.H."/>
            <person name="Mcphail K.L."/>
            <person name="Videau P."/>
        </authorList>
    </citation>
    <scope>NUCLEOTIDE SEQUENCE [LARGE SCALE GENOMIC DNA]</scope>
    <source>
        <strain evidence="1 2">NCL716</strain>
    </source>
</reference>
<dbReference type="Pfam" id="PF21853">
    <property type="entry name" value="DUF6912"/>
    <property type="match status" value="1"/>
</dbReference>
<evidence type="ECO:0000313" key="2">
    <source>
        <dbReference type="Proteomes" id="UP000578686"/>
    </source>
</evidence>
<dbReference type="Proteomes" id="UP000578686">
    <property type="component" value="Unassembled WGS sequence"/>
</dbReference>
<accession>A0A7X6D518</accession>
<organism evidence="1 2">
    <name type="scientific">Streptomyces lonarensis</name>
    <dbReference type="NCBI Taxonomy" id="700599"/>
    <lineage>
        <taxon>Bacteria</taxon>
        <taxon>Bacillati</taxon>
        <taxon>Actinomycetota</taxon>
        <taxon>Actinomycetes</taxon>
        <taxon>Kitasatosporales</taxon>
        <taxon>Streptomycetaceae</taxon>
        <taxon>Streptomyces</taxon>
    </lineage>
</organism>
<dbReference type="RefSeq" id="WP_167973672.1">
    <property type="nucleotide sequence ID" value="NZ_BHZG01000239.1"/>
</dbReference>
<dbReference type="AlphaFoldDB" id="A0A7X6D518"/>
<dbReference type="InterPro" id="IPR054206">
    <property type="entry name" value="DUF6912"/>
</dbReference>
<sequence>MRVYLPLTLPRLAELHRTGEVAPTPLTAHAVTPALREWYAAGGEEELEYAALGRAAHAALALLAADGGAPPRRVVLAVDVADDAARTDPDRALDPDAVSEVVLGSVVPLADVAAVHVDADDAAADVAAAVAALDGAARGDEDARLAVDGAADHELLWYAVQEIDTLV</sequence>
<keyword evidence="2" id="KW-1185">Reference proteome</keyword>
<evidence type="ECO:0000313" key="1">
    <source>
        <dbReference type="EMBL" id="NJQ08108.1"/>
    </source>
</evidence>
<protein>
    <submittedName>
        <fullName evidence="1">Uncharacterized protein</fullName>
    </submittedName>
</protein>
<gene>
    <name evidence="1" type="ORF">HCN56_21620</name>
</gene>
<name>A0A7X6D518_9ACTN</name>
<comment type="caution">
    <text evidence="1">The sequence shown here is derived from an EMBL/GenBank/DDBJ whole genome shotgun (WGS) entry which is preliminary data.</text>
</comment>